<dbReference type="InterPro" id="IPR015931">
    <property type="entry name" value="Acnase/IPM_dHydase_lsu_aba_1/3"/>
</dbReference>
<gene>
    <name evidence="4" type="ORF">AVDCRST_MAG59-1867</name>
</gene>
<evidence type="ECO:0000259" key="3">
    <source>
        <dbReference type="Pfam" id="PF04412"/>
    </source>
</evidence>
<dbReference type="EMBL" id="CADCWF010000116">
    <property type="protein sequence ID" value="CAA9552418.1"/>
    <property type="molecule type" value="Genomic_DNA"/>
</dbReference>
<dbReference type="PANTHER" id="PTHR36577:SF3">
    <property type="entry name" value="DUF521 DOMAIN PROTEIN (AFU_ORTHOLOGUE AFUA_6G00490)"/>
    <property type="match status" value="1"/>
</dbReference>
<keyword evidence="2" id="KW-0456">Lyase</keyword>
<feature type="domain" description="Phosphomevalonate dehydratase large subunit-like" evidence="3">
    <location>
        <begin position="8"/>
        <end position="410"/>
    </location>
</feature>
<protein>
    <submittedName>
        <fullName evidence="4">2-Methylcitrate dehydratase AcnD</fullName>
    </submittedName>
</protein>
<name>A0A6J4ULJ5_9BACT</name>
<proteinExistence type="predicted"/>
<dbReference type="PANTHER" id="PTHR36577">
    <property type="entry name" value="DUF521 DOMAIN PROTEIN (AFU_ORTHOLOGUE AFUA_6G00490)"/>
    <property type="match status" value="1"/>
</dbReference>
<dbReference type="GO" id="GO:0016829">
    <property type="term" value="F:lyase activity"/>
    <property type="evidence" value="ECO:0007669"/>
    <property type="project" value="UniProtKB-KW"/>
</dbReference>
<evidence type="ECO:0000256" key="1">
    <source>
        <dbReference type="ARBA" id="ARBA00023004"/>
    </source>
</evidence>
<dbReference type="InterPro" id="IPR007506">
    <property type="entry name" value="PMDh-L-like_dom"/>
</dbReference>
<dbReference type="CDD" id="cd01355">
    <property type="entry name" value="AcnX"/>
    <property type="match status" value="1"/>
</dbReference>
<dbReference type="Pfam" id="PF04412">
    <property type="entry name" value="AcnX"/>
    <property type="match status" value="1"/>
</dbReference>
<evidence type="ECO:0000256" key="2">
    <source>
        <dbReference type="ARBA" id="ARBA00023239"/>
    </source>
</evidence>
<accession>A0A6J4ULJ5</accession>
<organism evidence="4">
    <name type="scientific">uncultured Thermomicrobiales bacterium</name>
    <dbReference type="NCBI Taxonomy" id="1645740"/>
    <lineage>
        <taxon>Bacteria</taxon>
        <taxon>Pseudomonadati</taxon>
        <taxon>Thermomicrobiota</taxon>
        <taxon>Thermomicrobia</taxon>
        <taxon>Thermomicrobiales</taxon>
        <taxon>environmental samples</taxon>
    </lineage>
</organism>
<dbReference type="Gene3D" id="3.30.499.10">
    <property type="entry name" value="Aconitase, domain 3"/>
    <property type="match status" value="1"/>
</dbReference>
<sequence length="426" mass="45002">MEPLGVCKLEAEEQAMLAGEAGPAAKLAMRILARLAPVYGADHLLQVTRAHVDGCIYAGQAGLDYAERLVELGGRVSVPTSLNVVSLDRVDWRRLGIPEPYADRARRLAEAYLSMGARSTFTCAPYQTDAAPSFGEQIAWSESNAVAFANSVIGARSNRYGDYLDIACAITGRVPAAGLHLDEPRLGTLLIDLRPLPSGLAERDDFWPVLGYLIGSLAGEDVPVVRGLDVRPTEDQLKSLAAAAATSGSVAMFHLVGITPEAMTEDVAFGGRPPRTTQRIGLEDLRRIRAELRTARTDKVDLVAFGSPHCSLAECRAIAGLVAGRNAAPGVRVFVTTGRAVRDLLGRSGDLAALESFGASVVADTCIVVSPPLVPSGARTLMTNSAKYAHYGPGILGVDAVFGSTEACIESAIAGRVIEDEGPWAR</sequence>
<dbReference type="AlphaFoldDB" id="A0A6J4ULJ5"/>
<reference evidence="4" key="1">
    <citation type="submission" date="2020-02" db="EMBL/GenBank/DDBJ databases">
        <authorList>
            <person name="Meier V. D."/>
        </authorList>
    </citation>
    <scope>NUCLEOTIDE SEQUENCE</scope>
    <source>
        <strain evidence="4">AVDCRST_MAG59</strain>
    </source>
</reference>
<keyword evidence="1" id="KW-0408">Iron</keyword>
<evidence type="ECO:0000313" key="4">
    <source>
        <dbReference type="EMBL" id="CAA9552418.1"/>
    </source>
</evidence>